<dbReference type="EMBL" id="UINC01130837">
    <property type="protein sequence ID" value="SVD12157.1"/>
    <property type="molecule type" value="Genomic_DNA"/>
</dbReference>
<feature type="domain" description="Rhodanese" evidence="1">
    <location>
        <begin position="18"/>
        <end position="68"/>
    </location>
</feature>
<evidence type="ECO:0000313" key="2">
    <source>
        <dbReference type="EMBL" id="SVD12157.1"/>
    </source>
</evidence>
<feature type="non-terminal residue" evidence="2">
    <location>
        <position position="1"/>
    </location>
</feature>
<dbReference type="Gene3D" id="3.40.250.10">
    <property type="entry name" value="Rhodanese-like domain"/>
    <property type="match status" value="1"/>
</dbReference>
<reference evidence="2" key="1">
    <citation type="submission" date="2018-05" db="EMBL/GenBank/DDBJ databases">
        <authorList>
            <person name="Lanie J.A."/>
            <person name="Ng W.-L."/>
            <person name="Kazmierczak K.M."/>
            <person name="Andrzejewski T.M."/>
            <person name="Davidsen T.M."/>
            <person name="Wayne K.J."/>
            <person name="Tettelin H."/>
            <person name="Glass J.I."/>
            <person name="Rusch D."/>
            <person name="Podicherti R."/>
            <person name="Tsui H.-C.T."/>
            <person name="Winkler M.E."/>
        </authorList>
    </citation>
    <scope>NUCLEOTIDE SEQUENCE</scope>
</reference>
<dbReference type="InterPro" id="IPR036873">
    <property type="entry name" value="Rhodanese-like_dom_sf"/>
</dbReference>
<gene>
    <name evidence="2" type="ORF">METZ01_LOCUS365011</name>
</gene>
<dbReference type="InterPro" id="IPR001763">
    <property type="entry name" value="Rhodanese-like_dom"/>
</dbReference>
<proteinExistence type="predicted"/>
<dbReference type="Pfam" id="PF00581">
    <property type="entry name" value="Rhodanese"/>
    <property type="match status" value="1"/>
</dbReference>
<accession>A0A382SSI9</accession>
<dbReference type="SUPFAM" id="SSF52821">
    <property type="entry name" value="Rhodanese/Cell cycle control phosphatase"/>
    <property type="match status" value="1"/>
</dbReference>
<evidence type="ECO:0000259" key="1">
    <source>
        <dbReference type="Pfam" id="PF00581"/>
    </source>
</evidence>
<organism evidence="2">
    <name type="scientific">marine metagenome</name>
    <dbReference type="NCBI Taxonomy" id="408172"/>
    <lineage>
        <taxon>unclassified sequences</taxon>
        <taxon>metagenomes</taxon>
        <taxon>ecological metagenomes</taxon>
    </lineage>
</organism>
<dbReference type="AlphaFoldDB" id="A0A382SSI9"/>
<sequence length="89" mass="9303">DTSVGISLQNFLKKIRKQFPNDVLAALDGDPGRAVALICASGGRSAYAVGLLQEAGFVNVHDISEGMRGNGEAPGWMARNLPIVSCEGC</sequence>
<protein>
    <recommendedName>
        <fullName evidence="1">Rhodanese domain-containing protein</fullName>
    </recommendedName>
</protein>
<name>A0A382SSI9_9ZZZZ</name>